<evidence type="ECO:0000313" key="3">
    <source>
        <dbReference type="Proteomes" id="UP000319143"/>
    </source>
</evidence>
<proteinExistence type="predicted"/>
<accession>A0A5C6CSK4</accession>
<feature type="transmembrane region" description="Helical" evidence="1">
    <location>
        <begin position="91"/>
        <end position="110"/>
    </location>
</feature>
<protein>
    <submittedName>
        <fullName evidence="2">Uncharacterized protein</fullName>
    </submittedName>
</protein>
<reference evidence="2 3" key="1">
    <citation type="submission" date="2019-02" db="EMBL/GenBank/DDBJ databases">
        <title>Deep-cultivation of Planctomycetes and their phenomic and genomic characterization uncovers novel biology.</title>
        <authorList>
            <person name="Wiegand S."/>
            <person name="Jogler M."/>
            <person name="Boedeker C."/>
            <person name="Pinto D."/>
            <person name="Vollmers J."/>
            <person name="Rivas-Marin E."/>
            <person name="Kohn T."/>
            <person name="Peeters S.H."/>
            <person name="Heuer A."/>
            <person name="Rast P."/>
            <person name="Oberbeckmann S."/>
            <person name="Bunk B."/>
            <person name="Jeske O."/>
            <person name="Meyerdierks A."/>
            <person name="Storesund J.E."/>
            <person name="Kallscheuer N."/>
            <person name="Luecker S."/>
            <person name="Lage O.M."/>
            <person name="Pohl T."/>
            <person name="Merkel B.J."/>
            <person name="Hornburger P."/>
            <person name="Mueller R.-W."/>
            <person name="Bruemmer F."/>
            <person name="Labrenz M."/>
            <person name="Spormann A.M."/>
            <person name="Op Den Camp H."/>
            <person name="Overmann J."/>
            <person name="Amann R."/>
            <person name="Jetten M.S.M."/>
            <person name="Mascher T."/>
            <person name="Medema M.H."/>
            <person name="Devos D.P."/>
            <person name="Kaster A.-K."/>
            <person name="Ovreas L."/>
            <person name="Rohde M."/>
            <person name="Galperin M.Y."/>
            <person name="Jogler C."/>
        </authorList>
    </citation>
    <scope>NUCLEOTIDE SEQUENCE [LARGE SCALE GENOMIC DNA]</scope>
    <source>
        <strain evidence="2 3">Poly41</strain>
    </source>
</reference>
<dbReference type="Proteomes" id="UP000319143">
    <property type="component" value="Unassembled WGS sequence"/>
</dbReference>
<name>A0A5C6CSK4_9BACT</name>
<gene>
    <name evidence="2" type="ORF">Poly41_70070</name>
</gene>
<comment type="caution">
    <text evidence="2">The sequence shown here is derived from an EMBL/GenBank/DDBJ whole genome shotgun (WGS) entry which is preliminary data.</text>
</comment>
<dbReference type="EMBL" id="SJPV01000035">
    <property type="protein sequence ID" value="TWU27933.1"/>
    <property type="molecule type" value="Genomic_DNA"/>
</dbReference>
<keyword evidence="3" id="KW-1185">Reference proteome</keyword>
<organism evidence="2 3">
    <name type="scientific">Novipirellula artificiosorum</name>
    <dbReference type="NCBI Taxonomy" id="2528016"/>
    <lineage>
        <taxon>Bacteria</taxon>
        <taxon>Pseudomonadati</taxon>
        <taxon>Planctomycetota</taxon>
        <taxon>Planctomycetia</taxon>
        <taxon>Pirellulales</taxon>
        <taxon>Pirellulaceae</taxon>
        <taxon>Novipirellula</taxon>
    </lineage>
</organism>
<keyword evidence="1" id="KW-0472">Membrane</keyword>
<sequence>MPADLNPYSAPASVEGGTFPWLEHRFPGRSIIAFVFAALEVFTALLTGGLWAINAIDLGRFGGVFLLSLLISSAMLLYAAKCYSMGTRGHAVLLALLSLVVMAGGVLLSLHDAGVIPPF</sequence>
<keyword evidence="1" id="KW-1133">Transmembrane helix</keyword>
<dbReference type="OrthoDB" id="9876451at2"/>
<dbReference type="AlphaFoldDB" id="A0A5C6CSK4"/>
<evidence type="ECO:0000313" key="2">
    <source>
        <dbReference type="EMBL" id="TWU27933.1"/>
    </source>
</evidence>
<keyword evidence="1" id="KW-0812">Transmembrane</keyword>
<feature type="transmembrane region" description="Helical" evidence="1">
    <location>
        <begin position="59"/>
        <end position="79"/>
    </location>
</feature>
<evidence type="ECO:0000256" key="1">
    <source>
        <dbReference type="SAM" id="Phobius"/>
    </source>
</evidence>
<feature type="transmembrane region" description="Helical" evidence="1">
    <location>
        <begin position="31"/>
        <end position="53"/>
    </location>
</feature>
<dbReference type="RefSeq" id="WP_146531639.1">
    <property type="nucleotide sequence ID" value="NZ_SJPV01000035.1"/>
</dbReference>